<evidence type="ECO:0000313" key="2">
    <source>
        <dbReference type="EMBL" id="PWH85354.1"/>
    </source>
</evidence>
<dbReference type="AlphaFoldDB" id="A0A2U2XC25"/>
<dbReference type="Proteomes" id="UP000245370">
    <property type="component" value="Unassembled WGS sequence"/>
</dbReference>
<feature type="signal peptide" evidence="1">
    <location>
        <begin position="1"/>
        <end position="21"/>
    </location>
</feature>
<gene>
    <name evidence="2" type="ORF">DIT68_10485</name>
</gene>
<keyword evidence="3" id="KW-1185">Reference proteome</keyword>
<evidence type="ECO:0008006" key="4">
    <source>
        <dbReference type="Google" id="ProtNLM"/>
    </source>
</evidence>
<evidence type="ECO:0000313" key="3">
    <source>
        <dbReference type="Proteomes" id="UP000245370"/>
    </source>
</evidence>
<evidence type="ECO:0000256" key="1">
    <source>
        <dbReference type="SAM" id="SignalP"/>
    </source>
</evidence>
<comment type="caution">
    <text evidence="2">The sequence shown here is derived from an EMBL/GenBank/DDBJ whole genome shotgun (WGS) entry which is preliminary data.</text>
</comment>
<keyword evidence="1" id="KW-0732">Signal</keyword>
<reference evidence="2 3" key="1">
    <citation type="submission" date="2018-05" db="EMBL/GenBank/DDBJ databases">
        <title>Brumimicrobium oceani sp. nov., isolated from coastal sediment.</title>
        <authorList>
            <person name="Kou Y."/>
        </authorList>
    </citation>
    <scope>NUCLEOTIDE SEQUENCE [LARGE SCALE GENOMIC DNA]</scope>
    <source>
        <strain evidence="2 3">C305</strain>
    </source>
</reference>
<dbReference type="EMBL" id="QFRJ01000007">
    <property type="protein sequence ID" value="PWH85354.1"/>
    <property type="molecule type" value="Genomic_DNA"/>
</dbReference>
<proteinExistence type="predicted"/>
<reference evidence="2 3" key="2">
    <citation type="submission" date="2018-05" db="EMBL/GenBank/DDBJ databases">
        <authorList>
            <person name="Lanie J.A."/>
            <person name="Ng W.-L."/>
            <person name="Kazmierczak K.M."/>
            <person name="Andrzejewski T.M."/>
            <person name="Davidsen T.M."/>
            <person name="Wayne K.J."/>
            <person name="Tettelin H."/>
            <person name="Glass J.I."/>
            <person name="Rusch D."/>
            <person name="Podicherti R."/>
            <person name="Tsui H.-C.T."/>
            <person name="Winkler M.E."/>
        </authorList>
    </citation>
    <scope>NUCLEOTIDE SEQUENCE [LARGE SCALE GENOMIC DNA]</scope>
    <source>
        <strain evidence="2 3">C305</strain>
    </source>
</reference>
<name>A0A2U2XC25_9FLAO</name>
<organism evidence="2 3">
    <name type="scientific">Brumimicrobium oceani</name>
    <dbReference type="NCBI Taxonomy" id="2100725"/>
    <lineage>
        <taxon>Bacteria</taxon>
        <taxon>Pseudomonadati</taxon>
        <taxon>Bacteroidota</taxon>
        <taxon>Flavobacteriia</taxon>
        <taxon>Flavobacteriales</taxon>
        <taxon>Crocinitomicaceae</taxon>
        <taxon>Brumimicrobium</taxon>
    </lineage>
</organism>
<accession>A0A2U2XC25</accession>
<feature type="chain" id="PRO_5015607347" description="Tetratricopeptide repeat protein" evidence="1">
    <location>
        <begin position="22"/>
        <end position="323"/>
    </location>
</feature>
<protein>
    <recommendedName>
        <fullName evidence="4">Tetratricopeptide repeat protein</fullName>
    </recommendedName>
</protein>
<sequence>MKMIKSLLLLSIFIFCAQSQAITQSEKSNYIDYYNFVNEAEYNFYEMDYPKSVDLFEKAFKIVDIRKPDHHYNYCRALWEVDKTKKSIKELNKSAYSNYFLADTTYFEGMTLDTRNRIVKIMEENEKEVMLNWKHTDFIDSLTYHDQRIRKLISDSIQPYYSLRENDTLLEYHYKLMRAQDIKNGIALIEYSKKHGFPAGVNGAWDQSISRVVLHLGRDWIIENYYYLMGELKKGNIEPVALTRAIDRYFVNETSCNEIVSPYNSYFGKNFNDPFLLFMNCKSMGLSPYYGYNWRLYPKGWRPYPTEQDEIYRANKEIYNTTF</sequence>